<evidence type="ECO:0000256" key="1">
    <source>
        <dbReference type="SAM" id="MobiDB-lite"/>
    </source>
</evidence>
<proteinExistence type="predicted"/>
<organism evidence="3 4">
    <name type="scientific">Bradyrhizobium erythrophlei</name>
    <dbReference type="NCBI Taxonomy" id="1437360"/>
    <lineage>
        <taxon>Bacteria</taxon>
        <taxon>Pseudomonadati</taxon>
        <taxon>Pseudomonadota</taxon>
        <taxon>Alphaproteobacteria</taxon>
        <taxon>Hyphomicrobiales</taxon>
        <taxon>Nitrobacteraceae</taxon>
        <taxon>Bradyrhizobium</taxon>
    </lineage>
</organism>
<accession>A0A1M5U2L0</accession>
<protein>
    <submittedName>
        <fullName evidence="3">Uncharacterized protein</fullName>
    </submittedName>
</protein>
<dbReference type="EMBL" id="LT670817">
    <property type="protein sequence ID" value="SHH57204.1"/>
    <property type="molecule type" value="Genomic_DNA"/>
</dbReference>
<sequence length="128" mass="13770">MTKRTILGVVAILSTAITTPGLAQAVIQEPGASAFYRPNGDLRIASAPPRRREEAVVGRGTADAMALAPSFRPSMAGYETTTRPWTAPVGHRQPRADDVPTRTTPSQQSLDQEDANVDRIIRNVCRGC</sequence>
<evidence type="ECO:0000313" key="3">
    <source>
        <dbReference type="EMBL" id="SHH57204.1"/>
    </source>
</evidence>
<name>A0A1M5U2L0_9BRAD</name>
<evidence type="ECO:0000256" key="2">
    <source>
        <dbReference type="SAM" id="SignalP"/>
    </source>
</evidence>
<feature type="chain" id="PRO_5012409504" evidence="2">
    <location>
        <begin position="26"/>
        <end position="128"/>
    </location>
</feature>
<keyword evidence="2" id="KW-0732">Signal</keyword>
<feature type="signal peptide" evidence="2">
    <location>
        <begin position="1"/>
        <end position="25"/>
    </location>
</feature>
<feature type="region of interest" description="Disordered" evidence="1">
    <location>
        <begin position="74"/>
        <end position="112"/>
    </location>
</feature>
<dbReference type="AlphaFoldDB" id="A0A1M5U2L0"/>
<dbReference type="Proteomes" id="UP000189796">
    <property type="component" value="Chromosome I"/>
</dbReference>
<gene>
    <name evidence="3" type="ORF">SAMN05443248_5257</name>
</gene>
<feature type="compositionally biased region" description="Polar residues" evidence="1">
    <location>
        <begin position="101"/>
        <end position="110"/>
    </location>
</feature>
<reference evidence="3 4" key="1">
    <citation type="submission" date="2016-11" db="EMBL/GenBank/DDBJ databases">
        <authorList>
            <person name="Jaros S."/>
            <person name="Januszkiewicz K."/>
            <person name="Wedrychowicz H."/>
        </authorList>
    </citation>
    <scope>NUCLEOTIDE SEQUENCE [LARGE SCALE GENOMIC DNA]</scope>
    <source>
        <strain evidence="3 4">GAS138</strain>
    </source>
</reference>
<evidence type="ECO:0000313" key="4">
    <source>
        <dbReference type="Proteomes" id="UP000189796"/>
    </source>
</evidence>